<gene>
    <name evidence="1" type="ORF">AVDCRST_MAG28-3217</name>
</gene>
<reference evidence="1" key="1">
    <citation type="submission" date="2020-02" db="EMBL/GenBank/DDBJ databases">
        <authorList>
            <person name="Meier V. D."/>
        </authorList>
    </citation>
    <scope>NUCLEOTIDE SEQUENCE</scope>
    <source>
        <strain evidence="1">AVDCRST_MAG28</strain>
    </source>
</reference>
<name>A0A6J4RAW0_9ACTN</name>
<organism evidence="1">
    <name type="scientific">uncultured Rubrobacteraceae bacterium</name>
    <dbReference type="NCBI Taxonomy" id="349277"/>
    <lineage>
        <taxon>Bacteria</taxon>
        <taxon>Bacillati</taxon>
        <taxon>Actinomycetota</taxon>
        <taxon>Rubrobacteria</taxon>
        <taxon>Rubrobacterales</taxon>
        <taxon>Rubrobacteraceae</taxon>
        <taxon>environmental samples</taxon>
    </lineage>
</organism>
<proteinExistence type="predicted"/>
<dbReference type="EMBL" id="CADCVE010000077">
    <property type="protein sequence ID" value="CAA9460429.1"/>
    <property type="molecule type" value="Genomic_DNA"/>
</dbReference>
<dbReference type="AlphaFoldDB" id="A0A6J4RAW0"/>
<evidence type="ECO:0000313" key="1">
    <source>
        <dbReference type="EMBL" id="CAA9460429.1"/>
    </source>
</evidence>
<protein>
    <submittedName>
        <fullName evidence="1">Uncharacterized protein</fullName>
    </submittedName>
</protein>
<sequence>MLGVLNVDPGENIVHLLTGALLEPHRSYVRQPGKAGYVIEKALSVANVSVFDLLFIYFAVPVPVQY</sequence>
<accession>A0A6J4RAW0</accession>